<sequence length="283" mass="31573">MEYKNIPLIILLIMSMLSIQSGASIAKNLFTIIGVQGTTMMRLFIASIIFTIIFKPWNSYYSIIKNWFLIMGYGISIGAMNLLFYMSLKILPLCISVSIEFIGPLSLALFSSKRLIDFVWVFIVIISIIILIPLKLLFHKKNIIGIFYGLGSGFFWALYIIFGKKATAKLDKKNILSIGIIIAFLFSLPFGLINSWKKLLSFKILYYACIISIFSTVIPYTIELIAINKLPIVTFGTLTSLEPVVAAISGLIFLHEKLSIIQGIALFAIILASIGSTLTIETN</sequence>
<dbReference type="EMBL" id="LM655252">
    <property type="protein sequence ID" value="CDZ16420.1"/>
    <property type="molecule type" value="Genomic_DNA"/>
</dbReference>
<dbReference type="KEGG" id="eme:CEM_152"/>
<dbReference type="GO" id="GO:0016020">
    <property type="term" value="C:membrane"/>
    <property type="evidence" value="ECO:0007669"/>
    <property type="project" value="InterPro"/>
</dbReference>
<feature type="transmembrane region" description="Helical" evidence="1">
    <location>
        <begin position="204"/>
        <end position="225"/>
    </location>
</feature>
<feature type="domain" description="EamA" evidence="2">
    <location>
        <begin position="144"/>
        <end position="275"/>
    </location>
</feature>
<feature type="transmembrane region" description="Helical" evidence="1">
    <location>
        <begin position="232"/>
        <end position="254"/>
    </location>
</feature>
<feature type="transmembrane region" description="Helical" evidence="1">
    <location>
        <begin position="66"/>
        <end position="84"/>
    </location>
</feature>
<evidence type="ECO:0000256" key="1">
    <source>
        <dbReference type="SAM" id="Phobius"/>
    </source>
</evidence>
<feature type="transmembrane region" description="Helical" evidence="1">
    <location>
        <begin position="33"/>
        <end position="54"/>
    </location>
</feature>
<organism evidence="3 4">
    <name type="scientific">Candidatus Johnevansia muelleri</name>
    <dbReference type="NCBI Taxonomy" id="1495769"/>
    <lineage>
        <taxon>Bacteria</taxon>
        <taxon>Pseudomonadati</taxon>
        <taxon>Pseudomonadota</taxon>
        <taxon>Gammaproteobacteria</taxon>
        <taxon>Candidatus Johnevansiales</taxon>
        <taxon>Candidatus Johnevansiaceae</taxon>
        <taxon>Candidatus Johnevansia</taxon>
    </lineage>
</organism>
<evidence type="ECO:0000259" key="2">
    <source>
        <dbReference type="Pfam" id="PF00892"/>
    </source>
</evidence>
<keyword evidence="1" id="KW-1133">Transmembrane helix</keyword>
<protein>
    <submittedName>
        <fullName evidence="3">Inner membrane transporter rhtA</fullName>
    </submittedName>
</protein>
<accession>A0A078KHM3</accession>
<dbReference type="OrthoDB" id="9815120at2"/>
<evidence type="ECO:0000313" key="4">
    <source>
        <dbReference type="Proteomes" id="UP000032420"/>
    </source>
</evidence>
<keyword evidence="1" id="KW-0812">Transmembrane</keyword>
<proteinExistence type="predicted"/>
<dbReference type="InterPro" id="IPR000620">
    <property type="entry name" value="EamA_dom"/>
</dbReference>
<dbReference type="SUPFAM" id="SSF103481">
    <property type="entry name" value="Multidrug resistance efflux transporter EmrE"/>
    <property type="match status" value="1"/>
</dbReference>
<dbReference type="AlphaFoldDB" id="A0A078KHM3"/>
<dbReference type="Proteomes" id="UP000032420">
    <property type="component" value="Chromosome I"/>
</dbReference>
<feature type="transmembrane region" description="Helical" evidence="1">
    <location>
        <begin position="174"/>
        <end position="192"/>
    </location>
</feature>
<keyword evidence="4" id="KW-1185">Reference proteome</keyword>
<feature type="transmembrane region" description="Helical" evidence="1">
    <location>
        <begin position="118"/>
        <end position="137"/>
    </location>
</feature>
<feature type="transmembrane region" description="Helical" evidence="1">
    <location>
        <begin position="90"/>
        <end position="111"/>
    </location>
</feature>
<name>A0A078KHM3_9GAMM</name>
<dbReference type="HOGENOM" id="CLU_057295_0_1_6"/>
<dbReference type="InterPro" id="IPR037185">
    <property type="entry name" value="EmrE-like"/>
</dbReference>
<evidence type="ECO:0000313" key="3">
    <source>
        <dbReference type="EMBL" id="CDZ16420.1"/>
    </source>
</evidence>
<feature type="transmembrane region" description="Helical" evidence="1">
    <location>
        <begin position="143"/>
        <end position="162"/>
    </location>
</feature>
<gene>
    <name evidence="3" type="primary">rhtA</name>
    <name evidence="3" type="ORF">CEM_152</name>
</gene>
<reference evidence="4" key="1">
    <citation type="submission" date="2014-07" db="EMBL/GenBank/DDBJ databases">
        <authorList>
            <person name="Santos-Garcia D."/>
        </authorList>
    </citation>
    <scope>NUCLEOTIDE SEQUENCE [LARGE SCALE GENOMIC DNA]</scope>
</reference>
<dbReference type="Pfam" id="PF00892">
    <property type="entry name" value="EamA"/>
    <property type="match status" value="1"/>
</dbReference>
<feature type="transmembrane region" description="Helical" evidence="1">
    <location>
        <begin position="260"/>
        <end position="280"/>
    </location>
</feature>
<keyword evidence="1" id="KW-0472">Membrane</keyword>